<keyword evidence="2" id="KW-0378">Hydrolase</keyword>
<gene>
    <name evidence="2" type="ORF">FALBO_1612</name>
</gene>
<dbReference type="Proteomes" id="UP000554235">
    <property type="component" value="Unassembled WGS sequence"/>
</dbReference>
<organism evidence="2 3">
    <name type="scientific">Fusarium albosuccineum</name>
    <dbReference type="NCBI Taxonomy" id="1237068"/>
    <lineage>
        <taxon>Eukaryota</taxon>
        <taxon>Fungi</taxon>
        <taxon>Dikarya</taxon>
        <taxon>Ascomycota</taxon>
        <taxon>Pezizomycotina</taxon>
        <taxon>Sordariomycetes</taxon>
        <taxon>Hypocreomycetidae</taxon>
        <taxon>Hypocreales</taxon>
        <taxon>Nectriaceae</taxon>
        <taxon>Fusarium</taxon>
        <taxon>Fusarium decemcellulare species complex</taxon>
    </lineage>
</organism>
<keyword evidence="3" id="KW-1185">Reference proteome</keyword>
<dbReference type="PANTHER" id="PTHR37017:SF13">
    <property type="entry name" value="AB HYDROLASE-1 DOMAIN-CONTAINING PROTEIN"/>
    <property type="match status" value="1"/>
</dbReference>
<comment type="caution">
    <text evidence="2">The sequence shown here is derived from an EMBL/GenBank/DDBJ whole genome shotgun (WGS) entry which is preliminary data.</text>
</comment>
<accession>A0A8H4LMV9</accession>
<dbReference type="AlphaFoldDB" id="A0A8H4LMV9"/>
<evidence type="ECO:0000259" key="1">
    <source>
        <dbReference type="Pfam" id="PF12697"/>
    </source>
</evidence>
<dbReference type="EMBL" id="JAADYS010000203">
    <property type="protein sequence ID" value="KAF4471470.1"/>
    <property type="molecule type" value="Genomic_DNA"/>
</dbReference>
<dbReference type="InterPro" id="IPR052897">
    <property type="entry name" value="Sec-Metab_Biosynth_Hydrolase"/>
</dbReference>
<dbReference type="Gene3D" id="3.40.50.1820">
    <property type="entry name" value="alpha/beta hydrolase"/>
    <property type="match status" value="1"/>
</dbReference>
<name>A0A8H4LMV9_9HYPO</name>
<feature type="domain" description="AB hydrolase-1" evidence="1">
    <location>
        <begin position="12"/>
        <end position="243"/>
    </location>
</feature>
<dbReference type="GO" id="GO:0016787">
    <property type="term" value="F:hydrolase activity"/>
    <property type="evidence" value="ECO:0007669"/>
    <property type="project" value="UniProtKB-KW"/>
</dbReference>
<dbReference type="InterPro" id="IPR000073">
    <property type="entry name" value="AB_hydrolase_1"/>
</dbReference>
<dbReference type="PANTHER" id="PTHR37017">
    <property type="entry name" value="AB HYDROLASE-1 DOMAIN-CONTAINING PROTEIN-RELATED"/>
    <property type="match status" value="1"/>
</dbReference>
<dbReference type="OrthoDB" id="1263307at2759"/>
<reference evidence="2 3" key="1">
    <citation type="submission" date="2020-01" db="EMBL/GenBank/DDBJ databases">
        <title>Identification and distribution of gene clusters putatively required for synthesis of sphingolipid metabolism inhibitors in phylogenetically diverse species of the filamentous fungus Fusarium.</title>
        <authorList>
            <person name="Kim H.-S."/>
            <person name="Busman M."/>
            <person name="Brown D.W."/>
            <person name="Divon H."/>
            <person name="Uhlig S."/>
            <person name="Proctor R.H."/>
        </authorList>
    </citation>
    <scope>NUCLEOTIDE SEQUENCE [LARGE SCALE GENOMIC DNA]</scope>
    <source>
        <strain evidence="2 3">NRRL 20459</strain>
    </source>
</reference>
<evidence type="ECO:0000313" key="2">
    <source>
        <dbReference type="EMBL" id="KAF4471470.1"/>
    </source>
</evidence>
<sequence length="259" mass="27509">MSKSQSLRPFGILFAHGGFHLPSCFDLPKERLEAAGFSPIVAVAHPSVGTDPKVTVDDDARNIQAELAPYLDQGVEFLALSHSYGGTPLTIAAKGHSVAERAAQGKKGGIRAVVYITSNMPAKKGASALSVLPPGLDIVDVADGLVKANSKARAAFYGPDMADADADKLVADWLPQSQEALFGPASVGVEELTVPAYYIFCEKDQTIPPATQQAILSTIPTLKRVLRNPGGHCAFVTELDLFVEQIKEIADEVEKDKEA</sequence>
<proteinExistence type="predicted"/>
<dbReference type="InterPro" id="IPR029058">
    <property type="entry name" value="AB_hydrolase_fold"/>
</dbReference>
<evidence type="ECO:0000313" key="3">
    <source>
        <dbReference type="Proteomes" id="UP000554235"/>
    </source>
</evidence>
<protein>
    <submittedName>
        <fullName evidence="2">Alpha beta-hydrolase</fullName>
    </submittedName>
</protein>
<dbReference type="Pfam" id="PF12697">
    <property type="entry name" value="Abhydrolase_6"/>
    <property type="match status" value="1"/>
</dbReference>
<dbReference type="SUPFAM" id="SSF53474">
    <property type="entry name" value="alpha/beta-Hydrolases"/>
    <property type="match status" value="1"/>
</dbReference>